<dbReference type="InterPro" id="IPR036259">
    <property type="entry name" value="MFS_trans_sf"/>
</dbReference>
<dbReference type="PROSITE" id="PS50850">
    <property type="entry name" value="MFS"/>
    <property type="match status" value="1"/>
</dbReference>
<dbReference type="InterPro" id="IPR011701">
    <property type="entry name" value="MFS"/>
</dbReference>
<sequence length="405" mass="40484">MWVTVATTGQQSRVKAVLPAVLIVLFATGWAANHFTALLPVLAQRNGLGRTALDGAFGIYAVGLLPGLLGGGTLSDRWGRRPLLLTGAAVAGLGNFALLCWHDQTGIFVGRLIVGAGVGVAMSAGTAWSADIGGGSGSVLAGVSLSAGFGCGPVTSALVEQFTSAPVHVPFAISVTLSAAAVFAGVFLARTPEPAGWPAAGPAADADRGQGVAAALGAALPLAVWVFASATVAMVTMVERMHYRFNGPLLPGLAAALTLTSGVAIQMVARRWGWGPLAGAAGAVAAAIGYGTVATAGATPSLAVFVTVAVVLGIAYGLCLRQGLVDVETKSPPALRGTLTGVFWAVTYLGFGLPVLLVTIEPAVGITAPLVVLSVVAAAAAMLRAAREISAKRASAHTVPDRTAV</sequence>
<keyword evidence="10" id="KW-1185">Reference proteome</keyword>
<proteinExistence type="predicted"/>
<feature type="transmembrane region" description="Helical" evidence="7">
    <location>
        <begin position="51"/>
        <end position="71"/>
    </location>
</feature>
<dbReference type="GO" id="GO:0022857">
    <property type="term" value="F:transmembrane transporter activity"/>
    <property type="evidence" value="ECO:0007669"/>
    <property type="project" value="InterPro"/>
</dbReference>
<feature type="transmembrane region" description="Helical" evidence="7">
    <location>
        <begin position="341"/>
        <end position="360"/>
    </location>
</feature>
<dbReference type="Gene3D" id="1.20.1250.20">
    <property type="entry name" value="MFS general substrate transporter like domains"/>
    <property type="match status" value="1"/>
</dbReference>
<keyword evidence="5 7" id="KW-1133">Transmembrane helix</keyword>
<accession>A0A255DET2</accession>
<evidence type="ECO:0000256" key="7">
    <source>
        <dbReference type="SAM" id="Phobius"/>
    </source>
</evidence>
<protein>
    <submittedName>
        <fullName evidence="9">MFS transporter</fullName>
    </submittedName>
</protein>
<dbReference type="InterPro" id="IPR050171">
    <property type="entry name" value="MFS_Transporters"/>
</dbReference>
<reference evidence="9 10" key="1">
    <citation type="submission" date="2017-07" db="EMBL/GenBank/DDBJ databases">
        <title>The new phylogeny of genus Mycobacterium.</title>
        <authorList>
            <person name="Tortoli E."/>
            <person name="Trovato A."/>
            <person name="Cirillo D.M."/>
        </authorList>
    </citation>
    <scope>NUCLEOTIDE SEQUENCE [LARGE SCALE GENOMIC DNA]</scope>
    <source>
        <strain evidence="9 10">ATCC 33027</strain>
    </source>
</reference>
<dbReference type="AlphaFoldDB" id="A0A255DET2"/>
<feature type="domain" description="Major facilitator superfamily (MFS) profile" evidence="8">
    <location>
        <begin position="17"/>
        <end position="392"/>
    </location>
</feature>
<feature type="transmembrane region" description="Helical" evidence="7">
    <location>
        <begin position="171"/>
        <end position="191"/>
    </location>
</feature>
<evidence type="ECO:0000256" key="5">
    <source>
        <dbReference type="ARBA" id="ARBA00022989"/>
    </source>
</evidence>
<comment type="caution">
    <text evidence="9">The sequence shown here is derived from an EMBL/GenBank/DDBJ whole genome shotgun (WGS) entry which is preliminary data.</text>
</comment>
<dbReference type="PANTHER" id="PTHR23517:SF13">
    <property type="entry name" value="MAJOR FACILITATOR SUPERFAMILY MFS_1"/>
    <property type="match status" value="1"/>
</dbReference>
<comment type="subcellular location">
    <subcellularLocation>
        <location evidence="1">Cell membrane</location>
        <topology evidence="1">Multi-pass membrane protein</topology>
    </subcellularLocation>
</comment>
<name>A0A255DET2_9MYCO</name>
<evidence type="ECO:0000256" key="3">
    <source>
        <dbReference type="ARBA" id="ARBA00022475"/>
    </source>
</evidence>
<feature type="transmembrane region" description="Helical" evidence="7">
    <location>
        <begin position="211"/>
        <end position="237"/>
    </location>
</feature>
<evidence type="ECO:0000256" key="1">
    <source>
        <dbReference type="ARBA" id="ARBA00004651"/>
    </source>
</evidence>
<evidence type="ECO:0000256" key="2">
    <source>
        <dbReference type="ARBA" id="ARBA00022448"/>
    </source>
</evidence>
<feature type="transmembrane region" description="Helical" evidence="7">
    <location>
        <begin position="249"/>
        <end position="269"/>
    </location>
</feature>
<feature type="transmembrane region" description="Helical" evidence="7">
    <location>
        <begin position="16"/>
        <end position="39"/>
    </location>
</feature>
<dbReference type="PANTHER" id="PTHR23517">
    <property type="entry name" value="RESISTANCE PROTEIN MDTM, PUTATIVE-RELATED-RELATED"/>
    <property type="match status" value="1"/>
</dbReference>
<evidence type="ECO:0000259" key="8">
    <source>
        <dbReference type="PROSITE" id="PS50850"/>
    </source>
</evidence>
<feature type="transmembrane region" description="Helical" evidence="7">
    <location>
        <begin position="83"/>
        <end position="101"/>
    </location>
</feature>
<evidence type="ECO:0000256" key="6">
    <source>
        <dbReference type="ARBA" id="ARBA00023136"/>
    </source>
</evidence>
<evidence type="ECO:0000313" key="9">
    <source>
        <dbReference type="EMBL" id="OYN75422.1"/>
    </source>
</evidence>
<dbReference type="GO" id="GO:0005886">
    <property type="term" value="C:plasma membrane"/>
    <property type="evidence" value="ECO:0007669"/>
    <property type="project" value="UniProtKB-SubCell"/>
</dbReference>
<gene>
    <name evidence="9" type="ORF">CG716_25595</name>
</gene>
<feature type="transmembrane region" description="Helical" evidence="7">
    <location>
        <begin position="366"/>
        <end position="383"/>
    </location>
</feature>
<dbReference type="InterPro" id="IPR005829">
    <property type="entry name" value="Sugar_transporter_CS"/>
</dbReference>
<feature type="transmembrane region" description="Helical" evidence="7">
    <location>
        <begin position="108"/>
        <end position="128"/>
    </location>
</feature>
<dbReference type="Proteomes" id="UP000216063">
    <property type="component" value="Unassembled WGS sequence"/>
</dbReference>
<dbReference type="Pfam" id="PF07690">
    <property type="entry name" value="MFS_1"/>
    <property type="match status" value="1"/>
</dbReference>
<evidence type="ECO:0000256" key="4">
    <source>
        <dbReference type="ARBA" id="ARBA00022692"/>
    </source>
</evidence>
<dbReference type="SUPFAM" id="SSF103473">
    <property type="entry name" value="MFS general substrate transporter"/>
    <property type="match status" value="1"/>
</dbReference>
<keyword evidence="3" id="KW-1003">Cell membrane</keyword>
<keyword evidence="4 7" id="KW-0812">Transmembrane</keyword>
<dbReference type="EMBL" id="NOZR01000029">
    <property type="protein sequence ID" value="OYN75422.1"/>
    <property type="molecule type" value="Genomic_DNA"/>
</dbReference>
<evidence type="ECO:0000313" key="10">
    <source>
        <dbReference type="Proteomes" id="UP000216063"/>
    </source>
</evidence>
<keyword evidence="2" id="KW-0813">Transport</keyword>
<keyword evidence="6 7" id="KW-0472">Membrane</keyword>
<dbReference type="OrthoDB" id="5242249at2"/>
<dbReference type="PROSITE" id="PS00216">
    <property type="entry name" value="SUGAR_TRANSPORT_1"/>
    <property type="match status" value="1"/>
</dbReference>
<organism evidence="9 10">
    <name type="scientific">Mycolicibacterium sphagni</name>
    <dbReference type="NCBI Taxonomy" id="1786"/>
    <lineage>
        <taxon>Bacteria</taxon>
        <taxon>Bacillati</taxon>
        <taxon>Actinomycetota</taxon>
        <taxon>Actinomycetes</taxon>
        <taxon>Mycobacteriales</taxon>
        <taxon>Mycobacteriaceae</taxon>
        <taxon>Mycolicibacterium</taxon>
    </lineage>
</organism>
<feature type="transmembrane region" description="Helical" evidence="7">
    <location>
        <begin position="302"/>
        <end position="320"/>
    </location>
</feature>
<dbReference type="InterPro" id="IPR020846">
    <property type="entry name" value="MFS_dom"/>
</dbReference>